<dbReference type="PANTHER" id="PTHR30038">
    <property type="entry name" value="ALDEHYDE FERREDOXIN OXIDOREDUCTASE"/>
    <property type="match status" value="1"/>
</dbReference>
<evidence type="ECO:0000313" key="10">
    <source>
        <dbReference type="EMBL" id="MFC1851584.1"/>
    </source>
</evidence>
<sequence length="721" mass="81616">MNGYQGKILRVNLTDGVVSFIETAVYARWVGGHGMGSAIFWDLVKDKTVDGFDERNVVTIMTSPLTGTLAPGGASRVEVQGIGVQSYPIGWFTRSNMGGRFGPMLKYAGWDGIVIEGKASNPVWVDIRDHDVRIRDAQGLWGLDTWKTQQKIWHLITGKSSPETWFEVGEGRTTQKPAVMAIGPAGENLARVAAIIHDAGNAAGQGGFGAVWGAKKLKAISVSGTGSVKVANPQALLEARLWAKKHYSFNINEVEKFDDQHAMMKDIKFRSLSTFGSPALPVVFWQRRKKSRPQACVGCPAGCRARNDTGWGNESGCAETVFYSYPDLKRHSGLKVKMMTSLLEFLGQEPAALFYSLVEGKQTSAAYRATDLAQKYGINAFEFMYGLPYLRDLYKMGVLGPGKKINSALPFDKFGELEFMEQLIKMVAYRQDIGADIAEGFFRASERWGRLEEDLKTGLLQFPHWGLPVHYDPRFQLEWGYGTILGDRDINEHGFNMLYWMPTVPIMMKKEPLVSAEQIATIFSSQMVPFENNTRMVDYSTNNMYSEHMVKTVAWHRYYTRFWKQSILYCDFLFPDFLNPSREDKRGMVGVGEPRFLNAATGSELTFEDGINLGRKIWNLDNAIWTLQGRHRDMVHFAPYIYSEPYKAKGYMPGIKDGEWQYIDISDRCLDKAQFETWKTRFYSFEGWDPETGWPRRKSLEDLDMGHVADELEHHHKIGKG</sequence>
<gene>
    <name evidence="10" type="ORF">ACFL27_15445</name>
</gene>
<keyword evidence="3" id="KW-0004">4Fe-4S</keyword>
<protein>
    <submittedName>
        <fullName evidence="10">Aldehyde ferredoxin oxidoreductase N-terminal domain-containing protein</fullName>
    </submittedName>
</protein>
<dbReference type="SUPFAM" id="SSF56228">
    <property type="entry name" value="Aldehyde ferredoxin oxidoreductase, N-terminal domain"/>
    <property type="match status" value="1"/>
</dbReference>
<dbReference type="InterPro" id="IPR013983">
    <property type="entry name" value="Ald_Fedxn_OxRdtase_N"/>
</dbReference>
<dbReference type="Proteomes" id="UP001594351">
    <property type="component" value="Unassembled WGS sequence"/>
</dbReference>
<comment type="cofactor">
    <cofactor evidence="1">
        <name>[4Fe-4S] cluster</name>
        <dbReference type="ChEBI" id="CHEBI:49883"/>
    </cofactor>
</comment>
<dbReference type="PANTHER" id="PTHR30038:SF0">
    <property type="entry name" value="TUNGSTEN-CONTAINING ALDEHYDE FERREDOXIN OXIDOREDUCTASE"/>
    <property type="match status" value="1"/>
</dbReference>
<comment type="caution">
    <text evidence="10">The sequence shown here is derived from an EMBL/GenBank/DDBJ whole genome shotgun (WGS) entry which is preliminary data.</text>
</comment>
<evidence type="ECO:0000256" key="7">
    <source>
        <dbReference type="ARBA" id="ARBA00023014"/>
    </source>
</evidence>
<dbReference type="InterPro" id="IPR051919">
    <property type="entry name" value="W-dependent_AOR"/>
</dbReference>
<evidence type="ECO:0000256" key="4">
    <source>
        <dbReference type="ARBA" id="ARBA00022723"/>
    </source>
</evidence>
<dbReference type="Gene3D" id="1.10.569.10">
    <property type="entry name" value="Aldehyde Ferredoxin Oxidoreductase Protein, subunit A, domain 2"/>
    <property type="match status" value="1"/>
</dbReference>
<accession>A0ABV6YZG1</accession>
<evidence type="ECO:0000256" key="3">
    <source>
        <dbReference type="ARBA" id="ARBA00022485"/>
    </source>
</evidence>
<dbReference type="InterPro" id="IPR036021">
    <property type="entry name" value="Tungsten_al_ferr_oxy-like_C"/>
</dbReference>
<dbReference type="InterPro" id="IPR013985">
    <property type="entry name" value="Ald_Fedxn_OxRdtase_dom3"/>
</dbReference>
<dbReference type="InterPro" id="IPR001203">
    <property type="entry name" value="OxRdtase_Ald_Fedxn_C"/>
</dbReference>
<keyword evidence="6" id="KW-0408">Iron</keyword>
<comment type="cofactor">
    <cofactor evidence="8">
        <name>tungstopterin</name>
        <dbReference type="ChEBI" id="CHEBI:30402"/>
    </cofactor>
</comment>
<dbReference type="Gene3D" id="3.60.9.10">
    <property type="entry name" value="Aldehyde ferredoxin oxidoreductase, N-terminal domain"/>
    <property type="match status" value="1"/>
</dbReference>
<evidence type="ECO:0000313" key="11">
    <source>
        <dbReference type="Proteomes" id="UP001594351"/>
    </source>
</evidence>
<dbReference type="SUPFAM" id="SSF48310">
    <property type="entry name" value="Aldehyde ferredoxin oxidoreductase, C-terminal domains"/>
    <property type="match status" value="1"/>
</dbReference>
<evidence type="ECO:0000256" key="1">
    <source>
        <dbReference type="ARBA" id="ARBA00001966"/>
    </source>
</evidence>
<keyword evidence="4" id="KW-0479">Metal-binding</keyword>
<proteinExistence type="inferred from homology"/>
<evidence type="ECO:0000256" key="8">
    <source>
        <dbReference type="ARBA" id="ARBA00049934"/>
    </source>
</evidence>
<reference evidence="10 11" key="1">
    <citation type="submission" date="2024-09" db="EMBL/GenBank/DDBJ databases">
        <title>Laminarin stimulates single cell rates of sulfate reduction while oxygen inhibits transcriptomic activity in coastal marine sediment.</title>
        <authorList>
            <person name="Lindsay M."/>
            <person name="Orcutt B."/>
            <person name="Emerson D."/>
            <person name="Stepanauskas R."/>
            <person name="D'Angelo T."/>
        </authorList>
    </citation>
    <scope>NUCLEOTIDE SEQUENCE [LARGE SCALE GENOMIC DNA]</scope>
    <source>
        <strain evidence="10">SAG AM-311-K15</strain>
    </source>
</reference>
<dbReference type="InterPro" id="IPR013984">
    <property type="entry name" value="Ald_Fedxn_OxRdtase_dom2"/>
</dbReference>
<dbReference type="SMART" id="SM00790">
    <property type="entry name" value="AFOR_N"/>
    <property type="match status" value="1"/>
</dbReference>
<evidence type="ECO:0000256" key="6">
    <source>
        <dbReference type="ARBA" id="ARBA00023004"/>
    </source>
</evidence>
<name>A0ABV6YZG1_UNCC1</name>
<keyword evidence="5" id="KW-0560">Oxidoreductase</keyword>
<evidence type="ECO:0000256" key="5">
    <source>
        <dbReference type="ARBA" id="ARBA00023002"/>
    </source>
</evidence>
<feature type="domain" description="Aldehyde ferredoxin oxidoreductase N-terminal" evidence="9">
    <location>
        <begin position="4"/>
        <end position="226"/>
    </location>
</feature>
<dbReference type="Gene3D" id="1.10.599.10">
    <property type="entry name" value="Aldehyde Ferredoxin Oxidoreductase Protein, subunit A, domain 3"/>
    <property type="match status" value="1"/>
</dbReference>
<dbReference type="EMBL" id="JBHPBY010000204">
    <property type="protein sequence ID" value="MFC1851584.1"/>
    <property type="molecule type" value="Genomic_DNA"/>
</dbReference>
<organism evidence="10 11">
    <name type="scientific">candidate division CSSED10-310 bacterium</name>
    <dbReference type="NCBI Taxonomy" id="2855610"/>
    <lineage>
        <taxon>Bacteria</taxon>
        <taxon>Bacteria division CSSED10-310</taxon>
    </lineage>
</organism>
<dbReference type="Pfam" id="PF02730">
    <property type="entry name" value="AFOR_N"/>
    <property type="match status" value="1"/>
</dbReference>
<evidence type="ECO:0000256" key="2">
    <source>
        <dbReference type="ARBA" id="ARBA00011032"/>
    </source>
</evidence>
<dbReference type="Pfam" id="PF01314">
    <property type="entry name" value="AFOR_C"/>
    <property type="match status" value="1"/>
</dbReference>
<keyword evidence="7" id="KW-0411">Iron-sulfur</keyword>
<keyword evidence="11" id="KW-1185">Reference proteome</keyword>
<dbReference type="InterPro" id="IPR036503">
    <property type="entry name" value="Ald_Fedxn_OxRdtase_N_sf"/>
</dbReference>
<evidence type="ECO:0000259" key="9">
    <source>
        <dbReference type="SMART" id="SM00790"/>
    </source>
</evidence>
<comment type="similarity">
    <text evidence="2">Belongs to the AOR/FOR family.</text>
</comment>